<keyword evidence="1" id="KW-1133">Transmembrane helix</keyword>
<comment type="caution">
    <text evidence="2">The sequence shown here is derived from an EMBL/GenBank/DDBJ whole genome shotgun (WGS) entry which is preliminary data.</text>
</comment>
<evidence type="ECO:0000313" key="2">
    <source>
        <dbReference type="EMBL" id="KKQ23113.1"/>
    </source>
</evidence>
<protein>
    <submittedName>
        <fullName evidence="2">Uncharacterized protein</fullName>
    </submittedName>
</protein>
<sequence length="249" mass="27833">MLKKLKSALKNPTLQSLLKAGIIGILLFFGPLGWLGKIGFVALVGYFFLPIGQFWASLAVFLAVSLMASQWSFGSLGFLGFGAFSLFFALIFFLMLGIKNLIFINRNPYYHFLNNALFLLVFLVFFTENKFSFISVGHLAVFGACFLLFKEFFNFVSRLEANKLQIMPLKANLLAFGLAFMVFQAMSGVILLPIGFLNASALMLLLVLVFKDLTVNYLAGFLNRAVILKNITLFMIFSLIIFAASKWSL</sequence>
<dbReference type="EMBL" id="LBSR01000004">
    <property type="protein sequence ID" value="KKQ23113.1"/>
    <property type="molecule type" value="Genomic_DNA"/>
</dbReference>
<reference evidence="2 3" key="1">
    <citation type="journal article" date="2015" name="Nature">
        <title>rRNA introns, odd ribosomes, and small enigmatic genomes across a large radiation of phyla.</title>
        <authorList>
            <person name="Brown C.T."/>
            <person name="Hug L.A."/>
            <person name="Thomas B.C."/>
            <person name="Sharon I."/>
            <person name="Castelle C.J."/>
            <person name="Singh A."/>
            <person name="Wilkins M.J."/>
            <person name="Williams K.H."/>
            <person name="Banfield J.F."/>
        </authorList>
    </citation>
    <scope>NUCLEOTIDE SEQUENCE [LARGE SCALE GENOMIC DNA]</scope>
</reference>
<accession>A0A0G0FVZ3</accession>
<feature type="transmembrane region" description="Helical" evidence="1">
    <location>
        <begin position="133"/>
        <end position="153"/>
    </location>
</feature>
<keyword evidence="1" id="KW-0472">Membrane</keyword>
<dbReference type="AlphaFoldDB" id="A0A0G0FVZ3"/>
<feature type="transmembrane region" description="Helical" evidence="1">
    <location>
        <begin position="78"/>
        <end position="97"/>
    </location>
</feature>
<feature type="transmembrane region" description="Helical" evidence="1">
    <location>
        <begin position="20"/>
        <end position="47"/>
    </location>
</feature>
<gene>
    <name evidence="2" type="ORF">US36_C0004G0014</name>
</gene>
<feature type="transmembrane region" description="Helical" evidence="1">
    <location>
        <begin position="226"/>
        <end position="245"/>
    </location>
</feature>
<feature type="transmembrane region" description="Helical" evidence="1">
    <location>
        <begin position="54"/>
        <end position="72"/>
    </location>
</feature>
<organism evidence="2 3">
    <name type="scientific">Candidatus Wolfebacteria bacterium GW2011_GWC1_37_10</name>
    <dbReference type="NCBI Taxonomy" id="1619010"/>
    <lineage>
        <taxon>Bacteria</taxon>
        <taxon>Candidatus Wolfeibacteriota</taxon>
    </lineage>
</organism>
<dbReference type="Proteomes" id="UP000034044">
    <property type="component" value="Unassembled WGS sequence"/>
</dbReference>
<evidence type="ECO:0000256" key="1">
    <source>
        <dbReference type="SAM" id="Phobius"/>
    </source>
</evidence>
<feature type="transmembrane region" description="Helical" evidence="1">
    <location>
        <begin position="109"/>
        <end position="127"/>
    </location>
</feature>
<proteinExistence type="predicted"/>
<name>A0A0G0FVZ3_9BACT</name>
<keyword evidence="1" id="KW-0812">Transmembrane</keyword>
<evidence type="ECO:0000313" key="3">
    <source>
        <dbReference type="Proteomes" id="UP000034044"/>
    </source>
</evidence>